<sequence length="243" mass="27548">MSLIHIALAKVNFIPKVMFMAIVARPRFDENGIELFSGKIGIFQFVVKEPAKRNNKNRTTGTLETKPIISVTKDITKACLIEKVLPAIRSKWPASDSNIPIFIQQDNARPHIGVNDLEFVEVAQKDGFDIRLCFQPPNNPDLNVLDLGFFRAIQSLQYQKAPSNVDELVEAVERSFDEMKVEQLNHVFLTLQSCMIEVMKDNGGNNYKVPHFNKNGLEREDNLPLQLCCDIDIVNHVSTLLQQ</sequence>
<evidence type="ECO:0000313" key="2">
    <source>
        <dbReference type="Proteomes" id="UP000826656"/>
    </source>
</evidence>
<evidence type="ECO:0000313" key="1">
    <source>
        <dbReference type="EMBL" id="KAH0773329.1"/>
    </source>
</evidence>
<reference evidence="1 2" key="1">
    <citation type="journal article" date="2021" name="bioRxiv">
        <title>Chromosome-scale and haplotype-resolved genome assembly of a tetraploid potato cultivar.</title>
        <authorList>
            <person name="Sun H."/>
            <person name="Jiao W.-B."/>
            <person name="Krause K."/>
            <person name="Campoy J.A."/>
            <person name="Goel M."/>
            <person name="Folz-Donahue K."/>
            <person name="Kukat C."/>
            <person name="Huettel B."/>
            <person name="Schneeberger K."/>
        </authorList>
    </citation>
    <scope>NUCLEOTIDE SEQUENCE [LARGE SCALE GENOMIC DNA]</scope>
    <source>
        <strain evidence="1">SolTubOtavaFocal</strain>
        <tissue evidence="1">Leaves</tissue>
    </source>
</reference>
<dbReference type="Gene3D" id="3.30.420.10">
    <property type="entry name" value="Ribonuclease H-like superfamily/Ribonuclease H"/>
    <property type="match status" value="1"/>
</dbReference>
<dbReference type="InterPro" id="IPR036397">
    <property type="entry name" value="RNaseH_sf"/>
</dbReference>
<organism evidence="1 2">
    <name type="scientific">Solanum tuberosum</name>
    <name type="common">Potato</name>
    <dbReference type="NCBI Taxonomy" id="4113"/>
    <lineage>
        <taxon>Eukaryota</taxon>
        <taxon>Viridiplantae</taxon>
        <taxon>Streptophyta</taxon>
        <taxon>Embryophyta</taxon>
        <taxon>Tracheophyta</taxon>
        <taxon>Spermatophyta</taxon>
        <taxon>Magnoliopsida</taxon>
        <taxon>eudicotyledons</taxon>
        <taxon>Gunneridae</taxon>
        <taxon>Pentapetalae</taxon>
        <taxon>asterids</taxon>
        <taxon>lamiids</taxon>
        <taxon>Solanales</taxon>
        <taxon>Solanaceae</taxon>
        <taxon>Solanoideae</taxon>
        <taxon>Solaneae</taxon>
        <taxon>Solanum</taxon>
    </lineage>
</organism>
<proteinExistence type="predicted"/>
<accession>A0ABQ7VXZ2</accession>
<dbReference type="EMBL" id="JAIVGD010000005">
    <property type="protein sequence ID" value="KAH0773329.1"/>
    <property type="molecule type" value="Genomic_DNA"/>
</dbReference>
<dbReference type="Proteomes" id="UP000826656">
    <property type="component" value="Unassembled WGS sequence"/>
</dbReference>
<gene>
    <name evidence="1" type="ORF">KY290_010466</name>
</gene>
<comment type="caution">
    <text evidence="1">The sequence shown here is derived from an EMBL/GenBank/DDBJ whole genome shotgun (WGS) entry which is preliminary data.</text>
</comment>
<dbReference type="PANTHER" id="PTHR47169:SF2">
    <property type="entry name" value="OS01G0541250 PROTEIN"/>
    <property type="match status" value="1"/>
</dbReference>
<dbReference type="PANTHER" id="PTHR47169">
    <property type="entry name" value="OS01G0541250 PROTEIN"/>
    <property type="match status" value="1"/>
</dbReference>
<evidence type="ECO:0008006" key="3">
    <source>
        <dbReference type="Google" id="ProtNLM"/>
    </source>
</evidence>
<keyword evidence="2" id="KW-1185">Reference proteome</keyword>
<name>A0ABQ7VXZ2_SOLTU</name>
<protein>
    <recommendedName>
        <fullName evidence="3">Transposase</fullName>
    </recommendedName>
</protein>